<dbReference type="InterPro" id="IPR032675">
    <property type="entry name" value="LRR_dom_sf"/>
</dbReference>
<feature type="compositionally biased region" description="Low complexity" evidence="2">
    <location>
        <begin position="784"/>
        <end position="797"/>
    </location>
</feature>
<feature type="compositionally biased region" description="Polar residues" evidence="2">
    <location>
        <begin position="798"/>
        <end position="807"/>
    </location>
</feature>
<dbReference type="Gene3D" id="3.80.10.10">
    <property type="entry name" value="Ribonuclease Inhibitor"/>
    <property type="match status" value="2"/>
</dbReference>
<dbReference type="PANTHER" id="PTHR13018:SF83">
    <property type="entry name" value="RRM DOMAIN-CONTAINING PROTEIN"/>
    <property type="match status" value="1"/>
</dbReference>
<feature type="transmembrane region" description="Helical" evidence="3">
    <location>
        <begin position="1024"/>
        <end position="1042"/>
    </location>
</feature>
<keyword evidence="5" id="KW-0808">Transferase</keyword>
<dbReference type="GO" id="GO:0005930">
    <property type="term" value="C:axoneme"/>
    <property type="evidence" value="ECO:0007669"/>
    <property type="project" value="UniProtKB-SubCell"/>
</dbReference>
<keyword evidence="3" id="KW-0812">Transmembrane</keyword>
<feature type="compositionally biased region" description="Polar residues" evidence="2">
    <location>
        <begin position="449"/>
        <end position="458"/>
    </location>
</feature>
<feature type="compositionally biased region" description="Low complexity" evidence="2">
    <location>
        <begin position="630"/>
        <end position="648"/>
    </location>
</feature>
<dbReference type="InterPro" id="IPR001810">
    <property type="entry name" value="F-box_dom"/>
</dbReference>
<gene>
    <name evidence="5" type="ORF">C2E21_6905</name>
</gene>
<dbReference type="SUPFAM" id="SSF52058">
    <property type="entry name" value="L domain-like"/>
    <property type="match status" value="1"/>
</dbReference>
<comment type="subcellular location">
    <subcellularLocation>
        <location evidence="1">Cytoplasm</location>
        <location evidence="1">Cytoskeleton</location>
        <location evidence="1">Cilium axoneme</location>
    </subcellularLocation>
</comment>
<feature type="transmembrane region" description="Helical" evidence="3">
    <location>
        <begin position="1244"/>
        <end position="1264"/>
    </location>
</feature>
<feature type="region of interest" description="Disordered" evidence="2">
    <location>
        <begin position="562"/>
        <end position="683"/>
    </location>
</feature>
<dbReference type="GO" id="GO:0016301">
    <property type="term" value="F:kinase activity"/>
    <property type="evidence" value="ECO:0007669"/>
    <property type="project" value="UniProtKB-KW"/>
</dbReference>
<feature type="compositionally biased region" description="Polar residues" evidence="2">
    <location>
        <begin position="745"/>
        <end position="768"/>
    </location>
</feature>
<dbReference type="GO" id="GO:0005227">
    <property type="term" value="F:calcium-activated cation channel activity"/>
    <property type="evidence" value="ECO:0007669"/>
    <property type="project" value="InterPro"/>
</dbReference>
<evidence type="ECO:0000313" key="5">
    <source>
        <dbReference type="EMBL" id="PRW39140.1"/>
    </source>
</evidence>
<dbReference type="SUPFAM" id="SSF81383">
    <property type="entry name" value="F-box domain"/>
    <property type="match status" value="1"/>
</dbReference>
<feature type="transmembrane region" description="Helical" evidence="3">
    <location>
        <begin position="1494"/>
        <end position="1517"/>
    </location>
</feature>
<reference evidence="5 6" key="1">
    <citation type="journal article" date="2018" name="Plant J.">
        <title>Genome sequences of Chlorella sorokiniana UTEX 1602 and Micractinium conductrix SAG 241.80: implications to maltose excretion by a green alga.</title>
        <authorList>
            <person name="Arriola M.B."/>
            <person name="Velmurugan N."/>
            <person name="Zhang Y."/>
            <person name="Plunkett M.H."/>
            <person name="Hondzo H."/>
            <person name="Barney B.M."/>
        </authorList>
    </citation>
    <scope>NUCLEOTIDE SEQUENCE [LARGE SCALE GENOMIC DNA]</scope>
    <source>
        <strain evidence="6">UTEX 1602</strain>
    </source>
</reference>
<evidence type="ECO:0000259" key="4">
    <source>
        <dbReference type="PROSITE" id="PS50181"/>
    </source>
</evidence>
<feature type="transmembrane region" description="Helical" evidence="3">
    <location>
        <begin position="1441"/>
        <end position="1474"/>
    </location>
</feature>
<keyword evidence="6" id="KW-1185">Reference proteome</keyword>
<dbReference type="GO" id="GO:0005886">
    <property type="term" value="C:plasma membrane"/>
    <property type="evidence" value="ECO:0007669"/>
    <property type="project" value="TreeGrafter"/>
</dbReference>
<feature type="compositionally biased region" description="Pro residues" evidence="2">
    <location>
        <begin position="566"/>
        <end position="583"/>
    </location>
</feature>
<feature type="domain" description="F-box" evidence="4">
    <location>
        <begin position="15"/>
        <end position="62"/>
    </location>
</feature>
<feature type="transmembrane region" description="Helical" evidence="3">
    <location>
        <begin position="1523"/>
        <end position="1543"/>
    </location>
</feature>
<feature type="compositionally biased region" description="Low complexity" evidence="2">
    <location>
        <begin position="727"/>
        <end position="744"/>
    </location>
</feature>
<feature type="compositionally biased region" description="Polar residues" evidence="2">
    <location>
        <begin position="1761"/>
        <end position="1782"/>
    </location>
</feature>
<protein>
    <submittedName>
        <fullName evidence="5">Kinase domain</fullName>
    </submittedName>
</protein>
<feature type="compositionally biased region" description="Low complexity" evidence="2">
    <location>
        <begin position="584"/>
        <end position="615"/>
    </location>
</feature>
<feature type="region of interest" description="Disordered" evidence="2">
    <location>
        <begin position="449"/>
        <end position="484"/>
    </location>
</feature>
<evidence type="ECO:0000256" key="3">
    <source>
        <dbReference type="SAM" id="Phobius"/>
    </source>
</evidence>
<dbReference type="PANTHER" id="PTHR13018">
    <property type="entry name" value="PROBABLE MEMBRANE PROTEIN DUF221-RELATED"/>
    <property type="match status" value="1"/>
</dbReference>
<keyword evidence="5" id="KW-0418">Kinase</keyword>
<dbReference type="OrthoDB" id="197892at2759"/>
<dbReference type="EMBL" id="LHPG02000014">
    <property type="protein sequence ID" value="PRW39140.1"/>
    <property type="molecule type" value="Genomic_DNA"/>
</dbReference>
<evidence type="ECO:0000256" key="1">
    <source>
        <dbReference type="ARBA" id="ARBA00004430"/>
    </source>
</evidence>
<keyword evidence="3" id="KW-1133">Transmembrane helix</keyword>
<dbReference type="PROSITE" id="PS50181">
    <property type="entry name" value="FBOX"/>
    <property type="match status" value="1"/>
</dbReference>
<dbReference type="Proteomes" id="UP000239899">
    <property type="component" value="Unassembled WGS sequence"/>
</dbReference>
<dbReference type="Gene3D" id="1.20.1280.50">
    <property type="match status" value="1"/>
</dbReference>
<name>A0A2P6TIT3_CHLSO</name>
<feature type="compositionally biased region" description="Pro residues" evidence="2">
    <location>
        <begin position="649"/>
        <end position="661"/>
    </location>
</feature>
<keyword evidence="3" id="KW-0472">Membrane</keyword>
<comment type="caution">
    <text evidence="5">The sequence shown here is derived from an EMBL/GenBank/DDBJ whole genome shotgun (WGS) entry which is preliminary data.</text>
</comment>
<feature type="transmembrane region" description="Helical" evidence="3">
    <location>
        <begin position="1350"/>
        <end position="1372"/>
    </location>
</feature>
<feature type="transmembrane region" description="Helical" evidence="3">
    <location>
        <begin position="1310"/>
        <end position="1330"/>
    </location>
</feature>
<organism evidence="5 6">
    <name type="scientific">Chlorella sorokiniana</name>
    <name type="common">Freshwater green alga</name>
    <dbReference type="NCBI Taxonomy" id="3076"/>
    <lineage>
        <taxon>Eukaryota</taxon>
        <taxon>Viridiplantae</taxon>
        <taxon>Chlorophyta</taxon>
        <taxon>core chlorophytes</taxon>
        <taxon>Trebouxiophyceae</taxon>
        <taxon>Chlorellales</taxon>
        <taxon>Chlorellaceae</taxon>
        <taxon>Chlorella clade</taxon>
        <taxon>Chlorella</taxon>
    </lineage>
</organism>
<evidence type="ECO:0000313" key="6">
    <source>
        <dbReference type="Proteomes" id="UP000239899"/>
    </source>
</evidence>
<accession>A0A2P6TIT3</accession>
<feature type="region of interest" description="Disordered" evidence="2">
    <location>
        <begin position="784"/>
        <end position="807"/>
    </location>
</feature>
<proteinExistence type="predicted"/>
<evidence type="ECO:0000256" key="2">
    <source>
        <dbReference type="SAM" id="MobiDB-lite"/>
    </source>
</evidence>
<feature type="region of interest" description="Disordered" evidence="2">
    <location>
        <begin position="1748"/>
        <end position="1820"/>
    </location>
</feature>
<feature type="region of interest" description="Disordered" evidence="2">
    <location>
        <begin position="705"/>
        <end position="771"/>
    </location>
</feature>
<dbReference type="InterPro" id="IPR036047">
    <property type="entry name" value="F-box-like_dom_sf"/>
</dbReference>
<sequence length="1820" mass="192863">MPPRRRAPPGLQQPCTSIASLPDSVLGRIFAVVGRRAGNSITRVSHRWHRIFFSEPALWHQLALTADSLEHACDKRKAGQWFSCKAALLRRVGGFVQGLRYAELLKHEEQEDPQDFIDFTMLGEAAEHYWATGGWQLSRSVLAHLSPGTLQSLRLVLEGADAAAMKALRRFSSLTELSVKCLCDMDRCVTAVLPSLPQLQRLELIGRSLPAGLPAALRHLSNLTSLGCCSKEQLPGLSAVLALSTLRTLDAWAEERWDGTLQPDVQQMLARLPHLTSWAFESENKEDVRGILQVGSALLLDCCASGYNRANGTVDKLQLGLIHEMQSLQQLVAGLLPASTPPITLHSLSLVGCRLPLPVVQECSCLGLESLDLSQNKFKQLPSALAAATNLEMLSLESNPELALTQTDVDRTLLRLHRLRRLHLGVTRTEAHVLWHLFSKAPRLNPTSKYASAQEGLTSSGDSSSGGGAAGAPAGAAAGQTESVSLRPRSWAGRLFGGGAAEPEDEMQRGSTELGAVDSLRESSVVVRPVAPPLANAAVTPRLGAMVPAPSSAAAARLPADVATLPPQPPPQPVVVPPAPPTASPLAAALGAPAAAAQQQPAAWGQPQQPGLQAPSWGQHPPATGPAPQQPTAALPLWGQKVQQAAYRDPPPPAPQQPLPPGRYGWQRVNQSPVKPQPLPAATGDAAAATAAAMAGKAAAMAAADSWASSEGDPSAPPQLQQHAAEQRQPAAMQPPLAAAMARRGSSQQQLLTPREATTQEASESSPAKSVDASAFHLNAHAGTTAEQEEAAGQVVASHSQAGQRPSRTAALRQRHARQLRQQDRDQFGVPVASSSRPFSLWSSPQKIGEACTGLGVYFASVKQFIYVALLLSIFCIYPLVNNLSSQAWSESYTLVVNGAPQLSCSKGWDTSSWVTGSTAGSRCTSSRYNSPFDCPALCAWSDSRLGSDARNEQCAALLPPTLPTGASGNATCLLHPPCSPGGGGDAAAQDGPCYCCDLQLDPAALADGSGSSRSVGSVPAGQLWDFFLAQLAFLVWVLVLTRAQLHAVHAADARVITASDYTVLIEGVPAQLSAAELQEWCSHYGSVVGAFHIPDVGDTVRVAQRLQMLLVRRAEADAWLASDACSASAAWFNLWALGATSRLRMQRQLDDAGRELRCYERQELRPTGAVLALFEYAEHAANCIEDHHRPLPRRAADALLCGATATAPRMGSRRVRVRRAPEPSDILWQHTACTGSSAVTRRLASAGLTLLIIVAGAAVQYGLAVAGEQERKNRLSALYRYNSDVDGSLDFSSWAAFTASALEVTKLNAISILSGLAVVLVNWLVTVAVRKLAVVERWHSRTAAERAQLFKLSLAYLLNAFAVPLLAAYFAGSSSSWYSRGGLLESAFYMQVANALLPPLATLCDLEDLVYSQWISRSAKTQAMMNRLLQPPEFLLAEQYASALTTLGLALCWMPVLPISPLIAALGLFLGYWAEKVVALRRAAHPGNLRGKLVSSAALLIRLLPLVQLLLMRFLYFVDEGAMVPVFWTGLAVWLLFAIAPLRSLLGLVARRRSTVTGGLSYQETLGSGQRQGLDDAYAAQLPPCASPEYQQRAAAAFALLPSPHPATEALLPRQRTVTGGAATRPPFRPDKEADRAFSRAAASVHLRQQAALNADMAAGAAGTAAAGAAAVGSPGAPGAGRRHVTIQLPSAPGSARPAVQSPGERLVRGLSAVKGSITEGASWFWNGPPNPEERSLFTYDWRRAGDEGASRAPEGPASARSSLTSGTSVTGPAATYSSAGTYGVPQVPPPGASPFQPLGRAASGQYTARTWGGSDAGA</sequence>
<dbReference type="InterPro" id="IPR045122">
    <property type="entry name" value="Csc1-like"/>
</dbReference>